<dbReference type="InterPro" id="IPR032609">
    <property type="entry name" value="DUF4893"/>
</dbReference>
<organism evidence="1 2">
    <name type="scientific">Sphingomonas crocodyli</name>
    <dbReference type="NCBI Taxonomy" id="1979270"/>
    <lineage>
        <taxon>Bacteria</taxon>
        <taxon>Pseudomonadati</taxon>
        <taxon>Pseudomonadota</taxon>
        <taxon>Alphaproteobacteria</taxon>
        <taxon>Sphingomonadales</taxon>
        <taxon>Sphingomonadaceae</taxon>
        <taxon>Sphingomonas</taxon>
    </lineage>
</organism>
<gene>
    <name evidence="1" type="ORF">EOD43_16000</name>
</gene>
<dbReference type="EMBL" id="SACN01000002">
    <property type="protein sequence ID" value="RVT91337.1"/>
    <property type="molecule type" value="Genomic_DNA"/>
</dbReference>
<keyword evidence="2" id="KW-1185">Reference proteome</keyword>
<proteinExistence type="predicted"/>
<protein>
    <submittedName>
        <fullName evidence="1">DUF4893 domain-containing protein</fullName>
    </submittedName>
</protein>
<comment type="caution">
    <text evidence="1">The sequence shown here is derived from an EMBL/GenBank/DDBJ whole genome shotgun (WGS) entry which is preliminary data.</text>
</comment>
<dbReference type="Proteomes" id="UP000282971">
    <property type="component" value="Unassembled WGS sequence"/>
</dbReference>
<accession>A0A437M0X0</accession>
<name>A0A437M0X0_9SPHN</name>
<dbReference type="AlphaFoldDB" id="A0A437M0X0"/>
<dbReference type="Pfam" id="PF16233">
    <property type="entry name" value="DUF4893"/>
    <property type="match status" value="1"/>
</dbReference>
<dbReference type="OrthoDB" id="9153930at2"/>
<reference evidence="1 2" key="1">
    <citation type="submission" date="2019-01" db="EMBL/GenBank/DDBJ databases">
        <authorList>
            <person name="Chen W.-M."/>
        </authorList>
    </citation>
    <scope>NUCLEOTIDE SEQUENCE [LARGE SCALE GENOMIC DNA]</scope>
    <source>
        <strain evidence="1 2">CCP-7</strain>
    </source>
</reference>
<sequence length="216" mass="23381">MLMIPAVLGCLAGCGGGDGVEDRPQAAAPPVSKPVKAPPSDWREIISDADRDRLARWRQAWMAGLDKAAAAGQAKPIAAQGMLLKPDLSMPGPALPPGDYACRVIKMGAQTKGLPSYTAYPAFTCRVAADGAVLRFTKLDGSQRHVGTIYPDDGTRMIFLGSLMLGDETRPLRYGRDTERDMVGVVERVGQARWRIAFPYPRWESLIDVMELTPKG</sequence>
<evidence type="ECO:0000313" key="2">
    <source>
        <dbReference type="Proteomes" id="UP000282971"/>
    </source>
</evidence>
<evidence type="ECO:0000313" key="1">
    <source>
        <dbReference type="EMBL" id="RVT91337.1"/>
    </source>
</evidence>